<protein>
    <submittedName>
        <fullName evidence="3">Dolichyl-phosphate beta-D-mannosyltransferase</fullName>
    </submittedName>
</protein>
<gene>
    <name evidence="3" type="ORF">MXMO3_01974</name>
</gene>
<dbReference type="InterPro" id="IPR001173">
    <property type="entry name" value="Glyco_trans_2-like"/>
</dbReference>
<sequence length="251" mass="28382">MQLAFVIPAYNEERLIGRCLESVVKRVKESGVECEIIVVNNASKDRTKEIAESFKDQGVTVVDEFDKGLVYARRAGFNASTAELVANIDADTELPEGWIETVLSSFEKQPELVGLSGPYIYYDLSLWNQFLVRLFYGISYAVYLLNRFVLKVGSMIQGGNFVIRRSAWLKAGGYDTSISFYGEDTDIAVRLSKVGPVKWTFKLPMRTSGRRLAEEGVFQTAGVYVLNFFWVTFRGKPATKEYSDVRPEEKK</sequence>
<dbReference type="STRING" id="1122213.GCA_000423365_02274"/>
<name>A0A2R4MEM6_9HYPH</name>
<reference evidence="3 4" key="1">
    <citation type="submission" date="2017-05" db="EMBL/GenBank/DDBJ databases">
        <title>Genome Analysis of Maritalea myrionectae HL2708#5.</title>
        <authorList>
            <consortium name="Cotde Inc.-PKNU"/>
            <person name="Jang D."/>
            <person name="Oh H.-M."/>
        </authorList>
    </citation>
    <scope>NUCLEOTIDE SEQUENCE [LARGE SCALE GENOMIC DNA]</scope>
    <source>
        <strain evidence="3 4">HL2708#5</strain>
    </source>
</reference>
<dbReference type="CDD" id="cd00761">
    <property type="entry name" value="Glyco_tranf_GTA_type"/>
    <property type="match status" value="1"/>
</dbReference>
<evidence type="ECO:0000259" key="2">
    <source>
        <dbReference type="Pfam" id="PF00535"/>
    </source>
</evidence>
<evidence type="ECO:0000313" key="3">
    <source>
        <dbReference type="EMBL" id="AVX04498.1"/>
    </source>
</evidence>
<proteinExistence type="inferred from homology"/>
<dbReference type="InterPro" id="IPR029044">
    <property type="entry name" value="Nucleotide-diphossugar_trans"/>
</dbReference>
<evidence type="ECO:0000313" key="4">
    <source>
        <dbReference type="Proteomes" id="UP000258927"/>
    </source>
</evidence>
<dbReference type="RefSeq" id="WP_027835204.1">
    <property type="nucleotide sequence ID" value="NZ_CP021330.1"/>
</dbReference>
<dbReference type="PANTHER" id="PTHR43630:SF2">
    <property type="entry name" value="GLYCOSYLTRANSFERASE"/>
    <property type="match status" value="1"/>
</dbReference>
<keyword evidence="3" id="KW-0328">Glycosyltransferase</keyword>
<evidence type="ECO:0000256" key="1">
    <source>
        <dbReference type="ARBA" id="ARBA00038494"/>
    </source>
</evidence>
<dbReference type="GO" id="GO:0016757">
    <property type="term" value="F:glycosyltransferase activity"/>
    <property type="evidence" value="ECO:0007669"/>
    <property type="project" value="UniProtKB-KW"/>
</dbReference>
<comment type="similarity">
    <text evidence="1">Belongs to the glycosyltransferase 2 family. WaaE/KdtX subfamily.</text>
</comment>
<dbReference type="SUPFAM" id="SSF53448">
    <property type="entry name" value="Nucleotide-diphospho-sugar transferases"/>
    <property type="match status" value="1"/>
</dbReference>
<keyword evidence="3" id="KW-0808">Transferase</keyword>
<keyword evidence="4" id="KW-1185">Reference proteome</keyword>
<dbReference type="Pfam" id="PF00535">
    <property type="entry name" value="Glycos_transf_2"/>
    <property type="match status" value="1"/>
</dbReference>
<organism evidence="3 4">
    <name type="scientific">Maritalea myrionectae</name>
    <dbReference type="NCBI Taxonomy" id="454601"/>
    <lineage>
        <taxon>Bacteria</taxon>
        <taxon>Pseudomonadati</taxon>
        <taxon>Pseudomonadota</taxon>
        <taxon>Alphaproteobacteria</taxon>
        <taxon>Hyphomicrobiales</taxon>
        <taxon>Devosiaceae</taxon>
        <taxon>Maritalea</taxon>
    </lineage>
</organism>
<dbReference type="Gene3D" id="3.90.550.10">
    <property type="entry name" value="Spore Coat Polysaccharide Biosynthesis Protein SpsA, Chain A"/>
    <property type="match status" value="1"/>
</dbReference>
<dbReference type="Proteomes" id="UP000258927">
    <property type="component" value="Chromosome"/>
</dbReference>
<dbReference type="PANTHER" id="PTHR43630">
    <property type="entry name" value="POLY-BETA-1,6-N-ACETYL-D-GLUCOSAMINE SYNTHASE"/>
    <property type="match status" value="1"/>
</dbReference>
<dbReference type="EMBL" id="CP021330">
    <property type="protein sequence ID" value="AVX04498.1"/>
    <property type="molecule type" value="Genomic_DNA"/>
</dbReference>
<dbReference type="AlphaFoldDB" id="A0A2R4MEM6"/>
<accession>A0A2R4MEM6</accession>
<dbReference type="KEGG" id="mmyr:MXMO3_01974"/>
<feature type="domain" description="Glycosyltransferase 2-like" evidence="2">
    <location>
        <begin position="5"/>
        <end position="167"/>
    </location>
</feature>